<feature type="compositionally biased region" description="Low complexity" evidence="1">
    <location>
        <begin position="1"/>
        <end position="10"/>
    </location>
</feature>
<dbReference type="InterPro" id="IPR023631">
    <property type="entry name" value="Amidase_dom"/>
</dbReference>
<protein>
    <submittedName>
        <fullName evidence="3">Amidase</fullName>
        <ecNumber evidence="3">3.5.1.4</ecNumber>
    </submittedName>
</protein>
<dbReference type="Gene3D" id="3.90.1300.10">
    <property type="entry name" value="Amidase signature (AS) domain"/>
    <property type="match status" value="1"/>
</dbReference>
<proteinExistence type="predicted"/>
<evidence type="ECO:0000259" key="2">
    <source>
        <dbReference type="Pfam" id="PF01425"/>
    </source>
</evidence>
<dbReference type="NCBIfam" id="NF006006">
    <property type="entry name" value="PRK08137.1"/>
    <property type="match status" value="1"/>
</dbReference>
<dbReference type="AlphaFoldDB" id="A0A2D2B3R7"/>
<evidence type="ECO:0000256" key="1">
    <source>
        <dbReference type="SAM" id="MobiDB-lite"/>
    </source>
</evidence>
<dbReference type="Proteomes" id="UP000228945">
    <property type="component" value="Chromosome"/>
</dbReference>
<dbReference type="SUPFAM" id="SSF75304">
    <property type="entry name" value="Amidase signature (AS) enzymes"/>
    <property type="match status" value="1"/>
</dbReference>
<evidence type="ECO:0000313" key="3">
    <source>
        <dbReference type="EMBL" id="ATQ44913.1"/>
    </source>
</evidence>
<gene>
    <name evidence="3" type="ORF">CSW64_07000</name>
</gene>
<organism evidence="3 4">
    <name type="scientific">Caulobacter mirabilis</name>
    <dbReference type="NCBI Taxonomy" id="69666"/>
    <lineage>
        <taxon>Bacteria</taxon>
        <taxon>Pseudomonadati</taxon>
        <taxon>Pseudomonadota</taxon>
        <taxon>Alphaproteobacteria</taxon>
        <taxon>Caulobacterales</taxon>
        <taxon>Caulobacteraceae</taxon>
        <taxon>Caulobacter</taxon>
    </lineage>
</organism>
<dbReference type="GO" id="GO:0004040">
    <property type="term" value="F:amidase activity"/>
    <property type="evidence" value="ECO:0007669"/>
    <property type="project" value="UniProtKB-EC"/>
</dbReference>
<dbReference type="PANTHER" id="PTHR42678">
    <property type="entry name" value="AMIDASE"/>
    <property type="match status" value="1"/>
</dbReference>
<feature type="domain" description="Amidase" evidence="2">
    <location>
        <begin position="40"/>
        <end position="488"/>
    </location>
</feature>
<dbReference type="EC" id="3.5.1.4" evidence="3"/>
<keyword evidence="4" id="KW-1185">Reference proteome</keyword>
<dbReference type="PANTHER" id="PTHR42678:SF34">
    <property type="entry name" value="OS04G0183300 PROTEIN"/>
    <property type="match status" value="1"/>
</dbReference>
<feature type="region of interest" description="Disordered" evidence="1">
    <location>
        <begin position="1"/>
        <end position="20"/>
    </location>
</feature>
<dbReference type="InterPro" id="IPR036928">
    <property type="entry name" value="AS_sf"/>
</dbReference>
<keyword evidence="3" id="KW-0378">Hydrolase</keyword>
<dbReference type="KEGG" id="cmb:CSW64_07000"/>
<accession>A0A2D2B3R7</accession>
<reference evidence="3 4" key="1">
    <citation type="submission" date="2017-10" db="EMBL/GenBank/DDBJ databases">
        <title>Genome sequence of Caulobacter mirabilis FWC38.</title>
        <authorList>
            <person name="Fiebig A."/>
            <person name="Crosson S."/>
        </authorList>
    </citation>
    <scope>NUCLEOTIDE SEQUENCE [LARGE SCALE GENOMIC DNA]</scope>
    <source>
        <strain evidence="3 4">FWC 38</strain>
    </source>
</reference>
<dbReference type="EMBL" id="CP024201">
    <property type="protein sequence ID" value="ATQ44913.1"/>
    <property type="molecule type" value="Genomic_DNA"/>
</dbReference>
<evidence type="ECO:0000313" key="4">
    <source>
        <dbReference type="Proteomes" id="UP000228945"/>
    </source>
</evidence>
<name>A0A2D2B3R7_9CAUL</name>
<dbReference type="OrthoDB" id="8872210at2"/>
<dbReference type="Pfam" id="PF01425">
    <property type="entry name" value="Amidase"/>
    <property type="match status" value="1"/>
</dbReference>
<sequence>MVLAVAAPAAATPPPDPRHRVSETLEQNEASIRIEPSAAAVSYFRGRIDTFDPRLRSVIAVNPDATTQAEASDRRRIAAGRLGPLEGAVILVKDNIETLDPIATTAGSLALSGNVTGRDAPVVARLRAAGVVVLGKTNLSEWANIRSEHSLSGWSAVGGQTRNPYDLSRSPCGSSSGSAVAVTAGLAQAALGTETDGSITCPAAVNGLVGLKPTVGLVSRTHIVPISASQDTAGPMTQTVKDAAMLLTAMAGSDPADPATREADARRQDYVAGLKPDALKGVRIGVMRYAAGFHPETDAVFAQALKTLEAQGATLVEIDAFPNGDKIGGHEMTVLMTELKAGLNAYLASTDPEKVKTRSLADLIRFNRSFADKEMALFGQDLFERAEATKGLDDPAYRKAKAEAHRLAGPEGIDALLAKHRVSALVGPTLAPAWPIDPVLKDRYVGGGAGNAAAVAGYPHLTVPMGVVQGLPVGLSFVGAKWSDGLLLAYGYAYEQAAHARRKPVLEP</sequence>